<dbReference type="RefSeq" id="WP_004745084.1">
    <property type="nucleotide sequence ID" value="NZ_AFWI01000152.1"/>
</dbReference>
<keyword evidence="4" id="KW-0732">Signal</keyword>
<reference evidence="6 9" key="3">
    <citation type="submission" date="2014-08" db="EMBL/GenBank/DDBJ databases">
        <title>First Complete Genome Sequence of the Shellfish Pathogen Vibrio tubiashii.</title>
        <authorList>
            <person name="Richards G.P."/>
            <person name="Needleman D.S."/>
            <person name="Watson M.A."/>
            <person name="Bono J.L."/>
        </authorList>
    </citation>
    <scope>NUCLEOTIDE SEQUENCE [LARGE SCALE GENOMIC DNA]</scope>
    <source>
        <strain evidence="6 9">ATCC 19109</strain>
    </source>
</reference>
<accession>F9T6F1</accession>
<dbReference type="SUPFAM" id="SSF48317">
    <property type="entry name" value="Acid phosphatase/Vanadium-dependent haloperoxidase"/>
    <property type="match status" value="1"/>
</dbReference>
<dbReference type="STRING" id="1051646.IX91_21695"/>
<dbReference type="Gene3D" id="1.20.144.10">
    <property type="entry name" value="Phosphatidic acid phosphatase type 2/haloperoxidase"/>
    <property type="match status" value="1"/>
</dbReference>
<sequence>MKRTLLAGAIVSSLLASTMSFAQDYNAINQSINDEYVEAGDDLVIAIPAAGFLASWINDDWEGAKQLTLSLIAAQTITEVTKQTVGRFRPNSDLAGASYKSFPSGHAAGAFSGAAYLQTRYGAAWGLPAYAGATFVAASRVHGNRHYADDVLAGASIAFLVNQYFVSPYANEGVAFNVAPNRDGGMVFGLSISNQALAYDQGRERGNGELKRRNRHRFQLDVGFNTLDSVAHIDADGQLDNSQLVDGHQPFSAVHYEYQIDEQSSLEVQFMPNETRRYGVANNNLSIGNTTYNDGTDVYMAFKQWSLGATYLKHYQVNEDLKLSGGLGMYGHLIEIEADHLRGGNYAKEKGYELMPAVSAKAQYHLVGGLSALASAQYQLAGGNNITTTEAGLSYAVNPDWEFGIKYTTSRSHWRSVDTKYYTDAVVLSFANRF</sequence>
<feature type="signal peptide" evidence="4">
    <location>
        <begin position="1"/>
        <end position="22"/>
    </location>
</feature>
<evidence type="ECO:0000256" key="1">
    <source>
        <dbReference type="ARBA" id="ARBA00012374"/>
    </source>
</evidence>
<dbReference type="GO" id="GO:0050380">
    <property type="term" value="F:undecaprenyl-diphosphatase activity"/>
    <property type="evidence" value="ECO:0007669"/>
    <property type="project" value="UniProtKB-EC"/>
</dbReference>
<dbReference type="SMART" id="SM00014">
    <property type="entry name" value="acidPPc"/>
    <property type="match status" value="1"/>
</dbReference>
<dbReference type="Pfam" id="PF01569">
    <property type="entry name" value="PAP2"/>
    <property type="match status" value="1"/>
</dbReference>
<dbReference type="CDD" id="cd03394">
    <property type="entry name" value="PAP2_like_5"/>
    <property type="match status" value="1"/>
</dbReference>
<feature type="domain" description="Phosphatidic acid phosphatase type 2/haloperoxidase" evidence="5">
    <location>
        <begin position="65"/>
        <end position="166"/>
    </location>
</feature>
<dbReference type="EC" id="3.6.1.27" evidence="1"/>
<dbReference type="PATRIC" id="fig|1051646.9.peg.4262"/>
<dbReference type="InterPro" id="IPR036938">
    <property type="entry name" value="PAP2/HPO_sf"/>
</dbReference>
<evidence type="ECO:0000313" key="9">
    <source>
        <dbReference type="Proteomes" id="UP000030071"/>
    </source>
</evidence>
<evidence type="ECO:0000256" key="4">
    <source>
        <dbReference type="SAM" id="SignalP"/>
    </source>
</evidence>
<dbReference type="Proteomes" id="UP000030071">
    <property type="component" value="Chromosome 2"/>
</dbReference>
<evidence type="ECO:0000259" key="5">
    <source>
        <dbReference type="SMART" id="SM00014"/>
    </source>
</evidence>
<dbReference type="PANTHER" id="PTHR14969">
    <property type="entry name" value="SPHINGOSINE-1-PHOSPHATE PHOSPHOHYDROLASE"/>
    <property type="match status" value="1"/>
</dbReference>
<dbReference type="KEGG" id="vtu:IX91_21695"/>
<feature type="chain" id="PRO_5003393985" description="undecaprenyl-diphosphate phosphatase" evidence="4">
    <location>
        <begin position="23"/>
        <end position="434"/>
    </location>
</feature>
<dbReference type="eggNOG" id="COG0671">
    <property type="taxonomic scope" value="Bacteria"/>
</dbReference>
<dbReference type="EMBL" id="AFWI01000152">
    <property type="protein sequence ID" value="EGU54614.1"/>
    <property type="molecule type" value="Genomic_DNA"/>
</dbReference>
<dbReference type="PANTHER" id="PTHR14969:SF13">
    <property type="entry name" value="AT30094P"/>
    <property type="match status" value="1"/>
</dbReference>
<dbReference type="EMBL" id="CP009355">
    <property type="protein sequence ID" value="AIW16696.1"/>
    <property type="molecule type" value="Genomic_DNA"/>
</dbReference>
<evidence type="ECO:0000313" key="6">
    <source>
        <dbReference type="EMBL" id="AIW16696.1"/>
    </source>
</evidence>
<evidence type="ECO:0000256" key="3">
    <source>
        <dbReference type="ARBA" id="ARBA00047594"/>
    </source>
</evidence>
<reference evidence="7 8" key="2">
    <citation type="journal article" date="2012" name="Int. J. Syst. Evol. Microbiol.">
        <title>Vibrio caribbeanicus sp. nov., isolated from the marine sponge Scleritoderma cyanea.</title>
        <authorList>
            <person name="Hoffmann M."/>
            <person name="Monday S.R."/>
            <person name="Allard M.W."/>
            <person name="Strain E.A."/>
            <person name="Whittaker P."/>
            <person name="Naum M."/>
            <person name="McCarthy P.J."/>
            <person name="Lopez J.V."/>
            <person name="Fischer M."/>
            <person name="Brown E.W."/>
        </authorList>
    </citation>
    <scope>NUCLEOTIDE SEQUENCE [LARGE SCALE GENOMIC DNA]</scope>
    <source>
        <strain evidence="7 8">ATCC 19109</strain>
    </source>
</reference>
<protein>
    <recommendedName>
        <fullName evidence="1">undecaprenyl-diphosphate phosphatase</fullName>
        <ecNumber evidence="1">3.6.1.27</ecNumber>
    </recommendedName>
    <alternativeName>
        <fullName evidence="2">Undecaprenyl pyrophosphate phosphatase</fullName>
    </alternativeName>
</protein>
<dbReference type="Proteomes" id="UP000003836">
    <property type="component" value="Unassembled WGS sequence"/>
</dbReference>
<reference evidence="7" key="1">
    <citation type="submission" date="2011-08" db="EMBL/GenBank/DDBJ databases">
        <authorList>
            <person name="Hoffman M."/>
            <person name="Strain E.A."/>
            <person name="Brown E."/>
            <person name="Allard M.W."/>
        </authorList>
    </citation>
    <scope>NUCLEOTIDE SEQUENCE</scope>
    <source>
        <strain evidence="7">ATCC 19109</strain>
    </source>
</reference>
<comment type="catalytic activity">
    <reaction evidence="3">
        <text>di-trans,octa-cis-undecaprenyl diphosphate + H2O = di-trans,octa-cis-undecaprenyl phosphate + phosphate + H(+)</text>
        <dbReference type="Rhea" id="RHEA:28094"/>
        <dbReference type="ChEBI" id="CHEBI:15377"/>
        <dbReference type="ChEBI" id="CHEBI:15378"/>
        <dbReference type="ChEBI" id="CHEBI:43474"/>
        <dbReference type="ChEBI" id="CHEBI:58405"/>
        <dbReference type="ChEBI" id="CHEBI:60392"/>
        <dbReference type="EC" id="3.6.1.27"/>
    </reaction>
</comment>
<name>F9T6F1_9VIBR</name>
<gene>
    <name evidence="6" type="ORF">IX91_21695</name>
    <name evidence="7" type="ORF">VITU9109_13691</name>
</gene>
<evidence type="ECO:0000313" key="7">
    <source>
        <dbReference type="EMBL" id="EGU54614.1"/>
    </source>
</evidence>
<evidence type="ECO:0000256" key="2">
    <source>
        <dbReference type="ARBA" id="ARBA00032707"/>
    </source>
</evidence>
<organism evidence="6 9">
    <name type="scientific">Vibrio tubiashii ATCC 19109</name>
    <dbReference type="NCBI Taxonomy" id="1051646"/>
    <lineage>
        <taxon>Bacteria</taxon>
        <taxon>Pseudomonadati</taxon>
        <taxon>Pseudomonadota</taxon>
        <taxon>Gammaproteobacteria</taxon>
        <taxon>Vibrionales</taxon>
        <taxon>Vibrionaceae</taxon>
        <taxon>Vibrio</taxon>
        <taxon>Vibrio oreintalis group</taxon>
    </lineage>
</organism>
<evidence type="ECO:0000313" key="8">
    <source>
        <dbReference type="Proteomes" id="UP000003836"/>
    </source>
</evidence>
<dbReference type="GeneID" id="23447338"/>
<keyword evidence="8" id="KW-1185">Reference proteome</keyword>
<proteinExistence type="predicted"/>
<dbReference type="AlphaFoldDB" id="F9T6F1"/>
<dbReference type="HOGENOM" id="CLU_619478_0_0_6"/>
<dbReference type="InterPro" id="IPR000326">
    <property type="entry name" value="PAP2/HPO"/>
</dbReference>